<dbReference type="STRING" id="1280953.HOC_09714"/>
<dbReference type="PATRIC" id="fig|1280953.3.peg.1961"/>
<dbReference type="InterPro" id="IPR050445">
    <property type="entry name" value="Bact_polysacc_biosynth/exp"/>
</dbReference>
<dbReference type="Gene3D" id="3.40.50.300">
    <property type="entry name" value="P-loop containing nucleotide triphosphate hydrolases"/>
    <property type="match status" value="1"/>
</dbReference>
<reference evidence="1 2" key="1">
    <citation type="journal article" date="2014" name="Antonie Van Leeuwenhoek">
        <title>Hyphomonas beringensis sp. nov. and Hyphomonas chukchiensis sp. nov., isolated from surface seawater of the Bering Sea and Chukchi Sea.</title>
        <authorList>
            <person name="Li C."/>
            <person name="Lai Q."/>
            <person name="Li G."/>
            <person name="Dong C."/>
            <person name="Wang J."/>
            <person name="Liao Y."/>
            <person name="Shao Z."/>
        </authorList>
    </citation>
    <scope>NUCLEOTIDE SEQUENCE [LARGE SCALE GENOMIC DNA]</scope>
    <source>
        <strain evidence="1 2">SCH89</strain>
    </source>
</reference>
<protein>
    <recommendedName>
        <fullName evidence="3">Capsular polysaccharide biosynthesis protein</fullName>
    </recommendedName>
</protein>
<accession>A0A059G796</accession>
<gene>
    <name evidence="1" type="ORF">HOC_09714</name>
</gene>
<dbReference type="SUPFAM" id="SSF52540">
    <property type="entry name" value="P-loop containing nucleoside triphosphate hydrolases"/>
    <property type="match status" value="1"/>
</dbReference>
<dbReference type="AlphaFoldDB" id="A0A059G796"/>
<dbReference type="EMBL" id="ARYL01000012">
    <property type="protein sequence ID" value="KDA02712.1"/>
    <property type="molecule type" value="Genomic_DNA"/>
</dbReference>
<dbReference type="PANTHER" id="PTHR32309:SF31">
    <property type="entry name" value="CAPSULAR EXOPOLYSACCHARIDE FAMILY"/>
    <property type="match status" value="1"/>
</dbReference>
<name>A0A059G796_9PROT</name>
<dbReference type="eggNOG" id="COG0489">
    <property type="taxonomic scope" value="Bacteria"/>
</dbReference>
<dbReference type="RefSeq" id="WP_199285882.1">
    <property type="nucleotide sequence ID" value="NZ_ARYL01000012.1"/>
</dbReference>
<organism evidence="1 2">
    <name type="scientific">Hyphomonas oceanitis SCH89</name>
    <dbReference type="NCBI Taxonomy" id="1280953"/>
    <lineage>
        <taxon>Bacteria</taxon>
        <taxon>Pseudomonadati</taxon>
        <taxon>Pseudomonadota</taxon>
        <taxon>Alphaproteobacteria</taxon>
        <taxon>Hyphomonadales</taxon>
        <taxon>Hyphomonadaceae</taxon>
        <taxon>Hyphomonas</taxon>
    </lineage>
</organism>
<keyword evidence="2" id="KW-1185">Reference proteome</keyword>
<evidence type="ECO:0000313" key="2">
    <source>
        <dbReference type="Proteomes" id="UP000024942"/>
    </source>
</evidence>
<proteinExistence type="predicted"/>
<dbReference type="PANTHER" id="PTHR32309">
    <property type="entry name" value="TYROSINE-PROTEIN KINASE"/>
    <property type="match status" value="1"/>
</dbReference>
<comment type="caution">
    <text evidence="1">The sequence shown here is derived from an EMBL/GenBank/DDBJ whole genome shotgun (WGS) entry which is preliminary data.</text>
</comment>
<dbReference type="InterPro" id="IPR027417">
    <property type="entry name" value="P-loop_NTPase"/>
</dbReference>
<sequence>MRDLRPDLATLWQSVSRLRSARGARSVMFVAARSGEGTSSMAASFALMAAEHAARTAWLVDLDLGVNEAFGGFDTGFAGGVARPARAYDAALGCEPIYELVPAPLGGGSKMLTVHPVEGTRLLVTRFRTERLAAGQSVRLRTQPDWWQALRRSTDWIIMDAPALDRSDVALDVAAEADGVVLVVQAETTGAEEVARLQAGIEDQGGRVIGVVLNRMRADAHLAGRFGGQNSRRQYEGRRR</sequence>
<dbReference type="Proteomes" id="UP000024942">
    <property type="component" value="Unassembled WGS sequence"/>
</dbReference>
<evidence type="ECO:0008006" key="3">
    <source>
        <dbReference type="Google" id="ProtNLM"/>
    </source>
</evidence>
<evidence type="ECO:0000313" key="1">
    <source>
        <dbReference type="EMBL" id="KDA02712.1"/>
    </source>
</evidence>